<accession>B0DD53</accession>
<protein>
    <submittedName>
        <fullName evidence="3">Predicted protein</fullName>
    </submittedName>
</protein>
<keyword evidence="4" id="KW-1185">Reference proteome</keyword>
<evidence type="ECO:0000256" key="1">
    <source>
        <dbReference type="SAM" id="Coils"/>
    </source>
</evidence>
<reference evidence="3 4" key="1">
    <citation type="journal article" date="2008" name="Nature">
        <title>The genome of Laccaria bicolor provides insights into mycorrhizal symbiosis.</title>
        <authorList>
            <person name="Martin F."/>
            <person name="Aerts A."/>
            <person name="Ahren D."/>
            <person name="Brun A."/>
            <person name="Danchin E.G.J."/>
            <person name="Duchaussoy F."/>
            <person name="Gibon J."/>
            <person name="Kohler A."/>
            <person name="Lindquist E."/>
            <person name="Pereda V."/>
            <person name="Salamov A."/>
            <person name="Shapiro H.J."/>
            <person name="Wuyts J."/>
            <person name="Blaudez D."/>
            <person name="Buee M."/>
            <person name="Brokstein P."/>
            <person name="Canbaeck B."/>
            <person name="Cohen D."/>
            <person name="Courty P.E."/>
            <person name="Coutinho P.M."/>
            <person name="Delaruelle C."/>
            <person name="Detter J.C."/>
            <person name="Deveau A."/>
            <person name="DiFazio S."/>
            <person name="Duplessis S."/>
            <person name="Fraissinet-Tachet L."/>
            <person name="Lucic E."/>
            <person name="Frey-Klett P."/>
            <person name="Fourrey C."/>
            <person name="Feussner I."/>
            <person name="Gay G."/>
            <person name="Grimwood J."/>
            <person name="Hoegger P.J."/>
            <person name="Jain P."/>
            <person name="Kilaru S."/>
            <person name="Labbe J."/>
            <person name="Lin Y.C."/>
            <person name="Legue V."/>
            <person name="Le Tacon F."/>
            <person name="Marmeisse R."/>
            <person name="Melayah D."/>
            <person name="Montanini B."/>
            <person name="Muratet M."/>
            <person name="Nehls U."/>
            <person name="Niculita-Hirzel H."/>
            <person name="Oudot-Le Secq M.P."/>
            <person name="Peter M."/>
            <person name="Quesneville H."/>
            <person name="Rajashekar B."/>
            <person name="Reich M."/>
            <person name="Rouhier N."/>
            <person name="Schmutz J."/>
            <person name="Yin T."/>
            <person name="Chalot M."/>
            <person name="Henrissat B."/>
            <person name="Kuees U."/>
            <person name="Lucas S."/>
            <person name="Van de Peer Y."/>
            <person name="Podila G.K."/>
            <person name="Polle A."/>
            <person name="Pukkila P.J."/>
            <person name="Richardson P.M."/>
            <person name="Rouze P."/>
            <person name="Sanders I.R."/>
            <person name="Stajich J.E."/>
            <person name="Tunlid A."/>
            <person name="Tuskan G."/>
            <person name="Grigoriev I.V."/>
        </authorList>
    </citation>
    <scope>NUCLEOTIDE SEQUENCE [LARGE SCALE GENOMIC DNA]</scope>
    <source>
        <strain evidence="4">S238N-H82 / ATCC MYA-4686</strain>
    </source>
</reference>
<feature type="region of interest" description="Disordered" evidence="2">
    <location>
        <begin position="139"/>
        <end position="170"/>
    </location>
</feature>
<organism evidence="4">
    <name type="scientific">Laccaria bicolor (strain S238N-H82 / ATCC MYA-4686)</name>
    <name type="common">Bicoloured deceiver</name>
    <name type="synonym">Laccaria laccata var. bicolor</name>
    <dbReference type="NCBI Taxonomy" id="486041"/>
    <lineage>
        <taxon>Eukaryota</taxon>
        <taxon>Fungi</taxon>
        <taxon>Dikarya</taxon>
        <taxon>Basidiomycota</taxon>
        <taxon>Agaricomycotina</taxon>
        <taxon>Agaricomycetes</taxon>
        <taxon>Agaricomycetidae</taxon>
        <taxon>Agaricales</taxon>
        <taxon>Agaricineae</taxon>
        <taxon>Hydnangiaceae</taxon>
        <taxon>Laccaria</taxon>
    </lineage>
</organism>
<keyword evidence="1" id="KW-0175">Coiled coil</keyword>
<dbReference type="RefSeq" id="XP_001881809.1">
    <property type="nucleotide sequence ID" value="XM_001881774.1"/>
</dbReference>
<dbReference type="HOGENOM" id="CLU_003703_0_0_1"/>
<feature type="compositionally biased region" description="Basic and acidic residues" evidence="2">
    <location>
        <begin position="19"/>
        <end position="38"/>
    </location>
</feature>
<name>B0DD53_LACBS</name>
<feature type="region of interest" description="Disordered" evidence="2">
    <location>
        <begin position="1"/>
        <end position="38"/>
    </location>
</feature>
<dbReference type="EMBL" id="DS547104">
    <property type="protein sequence ID" value="EDR07417.1"/>
    <property type="molecule type" value="Genomic_DNA"/>
</dbReference>
<evidence type="ECO:0000313" key="3">
    <source>
        <dbReference type="EMBL" id="EDR07417.1"/>
    </source>
</evidence>
<sequence>MSQDSYEIVMRSTGSVDVAGEHEASQREMPDAKRDMVEPEHQQLWLPSALPSTQRTHNCNKILVDIETKLREAQCYDILEKIRNNPNTRAKETLDRLEDKTKALAVKYRSARKALLALLGPGDWERSLRKLTNGDLTTPDGMEISIDDPADPIRPNGREHSKKQRTADKLGLGQGKKAVSWIWTTPDAIGDGTDAVLHEAVRIEWAKARARHLRWTEEVQLLKEEMRRVRKTLEWKVDWWNQRQEGWPGLDEPTREGVRAYASRQAHIQRSLHERFTRLWENPLVPLASKEESNEGPGSCVDPLLEALVEEDEE</sequence>
<dbReference type="OrthoDB" id="3062870at2759"/>
<dbReference type="AlphaFoldDB" id="B0DD53"/>
<gene>
    <name evidence="3" type="ORF">LACBIDRAFT_327893</name>
</gene>
<dbReference type="Proteomes" id="UP000001194">
    <property type="component" value="Unassembled WGS sequence"/>
</dbReference>
<dbReference type="KEGG" id="lbc:LACBIDRAFT_327893"/>
<evidence type="ECO:0000313" key="4">
    <source>
        <dbReference type="Proteomes" id="UP000001194"/>
    </source>
</evidence>
<evidence type="ECO:0000256" key="2">
    <source>
        <dbReference type="SAM" id="MobiDB-lite"/>
    </source>
</evidence>
<feature type="coiled-coil region" evidence="1">
    <location>
        <begin position="87"/>
        <end position="114"/>
    </location>
</feature>
<dbReference type="GeneID" id="6077461"/>
<dbReference type="InParanoid" id="B0DD53"/>
<proteinExistence type="predicted"/>